<evidence type="ECO:0000256" key="1">
    <source>
        <dbReference type="ARBA" id="ARBA00022741"/>
    </source>
</evidence>
<dbReference type="GO" id="GO:1990133">
    <property type="term" value="C:molybdopterin adenylyltransferase complex"/>
    <property type="evidence" value="ECO:0007669"/>
    <property type="project" value="TreeGrafter"/>
</dbReference>
<evidence type="ECO:0000313" key="4">
    <source>
        <dbReference type="EMBL" id="GGW89672.1"/>
    </source>
</evidence>
<dbReference type="PANTHER" id="PTHR33359">
    <property type="entry name" value="MOLYBDOPTERIN SYNTHASE SULFUR CARRIER SUBUNIT"/>
    <property type="match status" value="1"/>
</dbReference>
<dbReference type="GO" id="GO:0006777">
    <property type="term" value="P:Mo-molybdopterin cofactor biosynthetic process"/>
    <property type="evidence" value="ECO:0007669"/>
    <property type="project" value="InterPro"/>
</dbReference>
<organism evidence="4 5">
    <name type="scientific">Alteromonas halophila</name>
    <dbReference type="NCBI Taxonomy" id="516698"/>
    <lineage>
        <taxon>Bacteria</taxon>
        <taxon>Pseudomonadati</taxon>
        <taxon>Pseudomonadota</taxon>
        <taxon>Gammaproteobacteria</taxon>
        <taxon>Alteromonadales</taxon>
        <taxon>Alteromonadaceae</taxon>
        <taxon>Alteromonas/Salinimonas group</taxon>
        <taxon>Alteromonas</taxon>
    </lineage>
</organism>
<dbReference type="CDD" id="cd00754">
    <property type="entry name" value="Ubl_MoaD"/>
    <property type="match status" value="1"/>
</dbReference>
<reference evidence="4" key="2">
    <citation type="submission" date="2020-09" db="EMBL/GenBank/DDBJ databases">
        <authorList>
            <person name="Sun Q."/>
            <person name="Kim S."/>
        </authorList>
    </citation>
    <scope>NUCLEOTIDE SEQUENCE</scope>
    <source>
        <strain evidence="4">KCTC 22164</strain>
    </source>
</reference>
<comment type="similarity">
    <text evidence="2">Belongs to the MoaD family.</text>
</comment>
<dbReference type="AlphaFoldDB" id="A0A918N0F7"/>
<evidence type="ECO:0000256" key="3">
    <source>
        <dbReference type="ARBA" id="ARBA00024247"/>
    </source>
</evidence>
<keyword evidence="5" id="KW-1185">Reference proteome</keyword>
<dbReference type="InterPro" id="IPR016155">
    <property type="entry name" value="Mopterin_synth/thiamin_S_b"/>
</dbReference>
<accession>A0A918N0F7</accession>
<dbReference type="InterPro" id="IPR012675">
    <property type="entry name" value="Beta-grasp_dom_sf"/>
</dbReference>
<dbReference type="RefSeq" id="WP_189406873.1">
    <property type="nucleotide sequence ID" value="NZ_BMXP01000006.1"/>
</dbReference>
<dbReference type="Gene3D" id="3.10.20.30">
    <property type="match status" value="1"/>
</dbReference>
<proteinExistence type="inferred from homology"/>
<gene>
    <name evidence="4" type="primary">moaD</name>
    <name evidence="4" type="ORF">GCM10007391_24960</name>
</gene>
<evidence type="ECO:0000256" key="2">
    <source>
        <dbReference type="ARBA" id="ARBA00024200"/>
    </source>
</evidence>
<dbReference type="InterPro" id="IPR044672">
    <property type="entry name" value="MOCS2A"/>
</dbReference>
<comment type="caution">
    <text evidence="4">The sequence shown here is derived from an EMBL/GenBank/DDBJ whole genome shotgun (WGS) entry which is preliminary data.</text>
</comment>
<dbReference type="EMBL" id="BMXP01000006">
    <property type="protein sequence ID" value="GGW89672.1"/>
    <property type="molecule type" value="Genomic_DNA"/>
</dbReference>
<dbReference type="Proteomes" id="UP000631300">
    <property type="component" value="Unassembled WGS sequence"/>
</dbReference>
<dbReference type="Pfam" id="PF02597">
    <property type="entry name" value="ThiS"/>
    <property type="match status" value="1"/>
</dbReference>
<protein>
    <recommendedName>
        <fullName evidence="3">Molybdopterin synthase sulfur carrier subunit</fullName>
    </recommendedName>
</protein>
<dbReference type="InterPro" id="IPR003749">
    <property type="entry name" value="ThiS/MoaD-like"/>
</dbReference>
<name>A0A918N0F7_9ALTE</name>
<keyword evidence="1" id="KW-0547">Nucleotide-binding</keyword>
<dbReference type="GO" id="GO:0000166">
    <property type="term" value="F:nucleotide binding"/>
    <property type="evidence" value="ECO:0007669"/>
    <property type="project" value="UniProtKB-KW"/>
</dbReference>
<dbReference type="PANTHER" id="PTHR33359:SF1">
    <property type="entry name" value="MOLYBDOPTERIN SYNTHASE SULFUR CARRIER SUBUNIT"/>
    <property type="match status" value="1"/>
</dbReference>
<reference evidence="4" key="1">
    <citation type="journal article" date="2014" name="Int. J. Syst. Evol. Microbiol.">
        <title>Complete genome sequence of Corynebacterium casei LMG S-19264T (=DSM 44701T), isolated from a smear-ripened cheese.</title>
        <authorList>
            <consortium name="US DOE Joint Genome Institute (JGI-PGF)"/>
            <person name="Walter F."/>
            <person name="Albersmeier A."/>
            <person name="Kalinowski J."/>
            <person name="Ruckert C."/>
        </authorList>
    </citation>
    <scope>NUCLEOTIDE SEQUENCE</scope>
    <source>
        <strain evidence="4">KCTC 22164</strain>
    </source>
</reference>
<evidence type="ECO:0000313" key="5">
    <source>
        <dbReference type="Proteomes" id="UP000631300"/>
    </source>
</evidence>
<dbReference type="SUPFAM" id="SSF54285">
    <property type="entry name" value="MoaD/ThiS"/>
    <property type="match status" value="1"/>
</dbReference>
<sequence length="82" mass="8924">MQVTVKSFAQIREIMGNEDITVSLNDGADMASLCESLKQQDSKWQEIFSDPVLMACNQSIVTPSHTLNDNDEVAILPPVTGG</sequence>